<feature type="transmembrane region" description="Helical" evidence="1">
    <location>
        <begin position="41"/>
        <end position="61"/>
    </location>
</feature>
<accession>A0ABZ2W6Z5</accession>
<evidence type="ECO:0008006" key="4">
    <source>
        <dbReference type="Google" id="ProtNLM"/>
    </source>
</evidence>
<dbReference type="EMBL" id="CP101118">
    <property type="protein sequence ID" value="WZF90105.1"/>
    <property type="molecule type" value="Genomic_DNA"/>
</dbReference>
<name>A0ABZ2W6Z5_9GAMM</name>
<sequence>MLITRIAPVLFLAFTSFTLWVLATSEQNFWLWLLSLFTEKESLQVVLDLGIALLLLMYLLYRDHIAQGGSAKSFIPFLVVLPLLGVISPLAYLTARALKPDWLLMTSDGRTLIER</sequence>
<reference evidence="2 3" key="1">
    <citation type="submission" date="2022-07" db="EMBL/GenBank/DDBJ databases">
        <title>A copper resistant bacterium isolated from sediment samples of deep sea hydrothermal areas.</title>
        <authorList>
            <person name="Zeng X."/>
        </authorList>
    </citation>
    <scope>NUCLEOTIDE SEQUENCE [LARGE SCALE GENOMIC DNA]</scope>
    <source>
        <strain evidence="3">CuT 6</strain>
    </source>
</reference>
<evidence type="ECO:0000256" key="1">
    <source>
        <dbReference type="SAM" id="Phobius"/>
    </source>
</evidence>
<keyword evidence="3" id="KW-1185">Reference proteome</keyword>
<proteinExistence type="predicted"/>
<evidence type="ECO:0000313" key="2">
    <source>
        <dbReference type="EMBL" id="WZF90105.1"/>
    </source>
</evidence>
<keyword evidence="1" id="KW-0472">Membrane</keyword>
<gene>
    <name evidence="2" type="ORF">NLK58_07920</name>
</gene>
<organism evidence="2 3">
    <name type="scientific">Marinobacter metalliresistant</name>
    <dbReference type="NCBI Taxonomy" id="2961995"/>
    <lineage>
        <taxon>Bacteria</taxon>
        <taxon>Pseudomonadati</taxon>
        <taxon>Pseudomonadota</taxon>
        <taxon>Gammaproteobacteria</taxon>
        <taxon>Pseudomonadales</taxon>
        <taxon>Marinobacteraceae</taxon>
        <taxon>Marinobacter</taxon>
    </lineage>
</organism>
<keyword evidence="1" id="KW-1133">Transmembrane helix</keyword>
<keyword evidence="1" id="KW-0812">Transmembrane</keyword>
<protein>
    <recommendedName>
        <fullName evidence="4">DUF2834 domain-containing protein</fullName>
    </recommendedName>
</protein>
<feature type="transmembrane region" description="Helical" evidence="1">
    <location>
        <begin position="73"/>
        <end position="95"/>
    </location>
</feature>
<dbReference type="RefSeq" id="WP_341582470.1">
    <property type="nucleotide sequence ID" value="NZ_CP101118.1"/>
</dbReference>
<evidence type="ECO:0000313" key="3">
    <source>
        <dbReference type="Proteomes" id="UP001475781"/>
    </source>
</evidence>
<dbReference type="Proteomes" id="UP001475781">
    <property type="component" value="Chromosome"/>
</dbReference>